<accession>A0AAE1YPI1</accession>
<dbReference type="EMBL" id="JACGWO010000003">
    <property type="protein sequence ID" value="KAK4433576.1"/>
    <property type="molecule type" value="Genomic_DNA"/>
</dbReference>
<dbReference type="Proteomes" id="UP001293254">
    <property type="component" value="Unassembled WGS sequence"/>
</dbReference>
<comment type="caution">
    <text evidence="1">The sequence shown here is derived from an EMBL/GenBank/DDBJ whole genome shotgun (WGS) entry which is preliminary data.</text>
</comment>
<keyword evidence="2" id="KW-1185">Reference proteome</keyword>
<evidence type="ECO:0000313" key="1">
    <source>
        <dbReference type="EMBL" id="KAK4433576.1"/>
    </source>
</evidence>
<proteinExistence type="predicted"/>
<protein>
    <submittedName>
        <fullName evidence="1">Uncharacterized protein</fullName>
    </submittedName>
</protein>
<reference evidence="1" key="2">
    <citation type="journal article" date="2024" name="Plant">
        <title>Genomic evolution and insights into agronomic trait innovations of Sesamum species.</title>
        <authorList>
            <person name="Miao H."/>
            <person name="Wang L."/>
            <person name="Qu L."/>
            <person name="Liu H."/>
            <person name="Sun Y."/>
            <person name="Le M."/>
            <person name="Wang Q."/>
            <person name="Wei S."/>
            <person name="Zheng Y."/>
            <person name="Lin W."/>
            <person name="Duan Y."/>
            <person name="Cao H."/>
            <person name="Xiong S."/>
            <person name="Wang X."/>
            <person name="Wei L."/>
            <person name="Li C."/>
            <person name="Ma Q."/>
            <person name="Ju M."/>
            <person name="Zhao R."/>
            <person name="Li G."/>
            <person name="Mu C."/>
            <person name="Tian Q."/>
            <person name="Mei H."/>
            <person name="Zhang T."/>
            <person name="Gao T."/>
            <person name="Zhang H."/>
        </authorList>
    </citation>
    <scope>NUCLEOTIDE SEQUENCE</scope>
    <source>
        <strain evidence="1">3651</strain>
    </source>
</reference>
<organism evidence="1 2">
    <name type="scientific">Sesamum alatum</name>
    <dbReference type="NCBI Taxonomy" id="300844"/>
    <lineage>
        <taxon>Eukaryota</taxon>
        <taxon>Viridiplantae</taxon>
        <taxon>Streptophyta</taxon>
        <taxon>Embryophyta</taxon>
        <taxon>Tracheophyta</taxon>
        <taxon>Spermatophyta</taxon>
        <taxon>Magnoliopsida</taxon>
        <taxon>eudicotyledons</taxon>
        <taxon>Gunneridae</taxon>
        <taxon>Pentapetalae</taxon>
        <taxon>asterids</taxon>
        <taxon>lamiids</taxon>
        <taxon>Lamiales</taxon>
        <taxon>Pedaliaceae</taxon>
        <taxon>Sesamum</taxon>
    </lineage>
</organism>
<name>A0AAE1YPI1_9LAMI</name>
<dbReference type="AlphaFoldDB" id="A0AAE1YPI1"/>
<sequence length="184" mass="19157">MRRARRVLTPPTSHDSVAPVGVLPPATMVSSAATLGLPRPQETMLQNPIIAPVSSPSRVFSTIEPPLISAPGNASYSRVLPWSQSNPSDVSTAPPCFASPALVVDVLNPPIPPTTSPPMVKIDCHVFLSAGDNQHFALASPQAGFHGVSGQSNLAIVNGFSFSHVLQQHAPPMAAPAQTEPLAP</sequence>
<gene>
    <name evidence="1" type="ORF">Salat_1120000</name>
</gene>
<evidence type="ECO:0000313" key="2">
    <source>
        <dbReference type="Proteomes" id="UP001293254"/>
    </source>
</evidence>
<reference evidence="1" key="1">
    <citation type="submission" date="2020-06" db="EMBL/GenBank/DDBJ databases">
        <authorList>
            <person name="Li T."/>
            <person name="Hu X."/>
            <person name="Zhang T."/>
            <person name="Song X."/>
            <person name="Zhang H."/>
            <person name="Dai N."/>
            <person name="Sheng W."/>
            <person name="Hou X."/>
            <person name="Wei L."/>
        </authorList>
    </citation>
    <scope>NUCLEOTIDE SEQUENCE</scope>
    <source>
        <strain evidence="1">3651</strain>
        <tissue evidence="1">Leaf</tissue>
    </source>
</reference>